<feature type="domain" description="tRNA pseudouridylate synthase B C-terminal" evidence="7">
    <location>
        <begin position="179"/>
        <end position="237"/>
    </location>
</feature>
<dbReference type="InterPro" id="IPR032819">
    <property type="entry name" value="TruB_C"/>
</dbReference>
<gene>
    <name evidence="5 8" type="primary">truB</name>
    <name evidence="8" type="ORF">IAD22_02475</name>
</gene>
<dbReference type="EMBL" id="DVNG01000033">
    <property type="protein sequence ID" value="HIU49867.1"/>
    <property type="molecule type" value="Genomic_DNA"/>
</dbReference>
<name>A0A9D1S7Z1_9FIRM</name>
<comment type="function">
    <text evidence="5">Responsible for synthesis of pseudouridine from uracil-55 in the psi GC loop of transfer RNAs.</text>
</comment>
<organism evidence="8 9">
    <name type="scientific">Candidatus Limousia pullorum</name>
    <dbReference type="NCBI Taxonomy" id="2840860"/>
    <lineage>
        <taxon>Bacteria</taxon>
        <taxon>Bacillati</taxon>
        <taxon>Bacillota</taxon>
        <taxon>Clostridia</taxon>
        <taxon>Eubacteriales</taxon>
        <taxon>Oscillospiraceae</taxon>
        <taxon>Oscillospiraceae incertae sedis</taxon>
        <taxon>Candidatus Limousia</taxon>
    </lineage>
</organism>
<feature type="active site" description="Nucleophile" evidence="5">
    <location>
        <position position="44"/>
    </location>
</feature>
<dbReference type="GO" id="GO:1990481">
    <property type="term" value="P:mRNA pseudouridine synthesis"/>
    <property type="evidence" value="ECO:0007669"/>
    <property type="project" value="TreeGrafter"/>
</dbReference>
<dbReference type="PANTHER" id="PTHR13767">
    <property type="entry name" value="TRNA-PSEUDOURIDINE SYNTHASE"/>
    <property type="match status" value="1"/>
</dbReference>
<comment type="similarity">
    <text evidence="2 5">Belongs to the pseudouridine synthase TruB family. Type 1 subfamily.</text>
</comment>
<dbReference type="InterPro" id="IPR014780">
    <property type="entry name" value="tRNA_psdUridine_synth_TruB"/>
</dbReference>
<dbReference type="Proteomes" id="UP000824118">
    <property type="component" value="Unassembled WGS sequence"/>
</dbReference>
<keyword evidence="3 5" id="KW-0819">tRNA processing</keyword>
<dbReference type="Gene3D" id="3.30.2350.10">
    <property type="entry name" value="Pseudouridine synthase"/>
    <property type="match status" value="1"/>
</dbReference>
<reference evidence="8" key="2">
    <citation type="journal article" date="2021" name="PeerJ">
        <title>Extensive microbial diversity within the chicken gut microbiome revealed by metagenomics and culture.</title>
        <authorList>
            <person name="Gilroy R."/>
            <person name="Ravi A."/>
            <person name="Getino M."/>
            <person name="Pursley I."/>
            <person name="Horton D.L."/>
            <person name="Alikhan N.F."/>
            <person name="Baker D."/>
            <person name="Gharbi K."/>
            <person name="Hall N."/>
            <person name="Watson M."/>
            <person name="Adriaenssens E.M."/>
            <person name="Foster-Nyarko E."/>
            <person name="Jarju S."/>
            <person name="Secka A."/>
            <person name="Antonio M."/>
            <person name="Oren A."/>
            <person name="Chaudhuri R.R."/>
            <person name="La Ragione R."/>
            <person name="Hildebrand F."/>
            <person name="Pallen M.J."/>
        </authorList>
    </citation>
    <scope>NUCLEOTIDE SEQUENCE</scope>
    <source>
        <strain evidence="8">ChiGjej1B1-1684</strain>
    </source>
</reference>
<dbReference type="Pfam" id="PF16198">
    <property type="entry name" value="TruB_C_2"/>
    <property type="match status" value="1"/>
</dbReference>
<dbReference type="SUPFAM" id="SSF55120">
    <property type="entry name" value="Pseudouridine synthase"/>
    <property type="match status" value="1"/>
</dbReference>
<dbReference type="GO" id="GO:0003723">
    <property type="term" value="F:RNA binding"/>
    <property type="evidence" value="ECO:0007669"/>
    <property type="project" value="InterPro"/>
</dbReference>
<evidence type="ECO:0000313" key="8">
    <source>
        <dbReference type="EMBL" id="HIU49867.1"/>
    </source>
</evidence>
<evidence type="ECO:0000256" key="3">
    <source>
        <dbReference type="ARBA" id="ARBA00022694"/>
    </source>
</evidence>
<dbReference type="GO" id="GO:0160148">
    <property type="term" value="F:tRNA pseudouridine(55) synthase activity"/>
    <property type="evidence" value="ECO:0007669"/>
    <property type="project" value="UniProtKB-EC"/>
</dbReference>
<dbReference type="Pfam" id="PF01509">
    <property type="entry name" value="TruB_N"/>
    <property type="match status" value="1"/>
</dbReference>
<evidence type="ECO:0000259" key="6">
    <source>
        <dbReference type="Pfam" id="PF01509"/>
    </source>
</evidence>
<sequence length="306" mass="33960">MKETAELNGVIVVNKPMDYTSFDVIAVMRGLLGQRKIGHCGTLDPNATGVLPLLLGNATKAQDIVPNHDKEYVAGFKLGMTSDTLDIWGKILTENKSQVSKAEAEEALKKFVGEIEQIPPMYSAVQIDGKRLYDLAREGKEVERQSRKVTVYNAELLSFDPENQSGTIRVKCSKGTYIRTIIDDLGKELGCGAVMNSLQRVSACGYNIEGAVDFLKAREEENREKLLTHVMPVESLFTVYGYVAVSEPQAKRFSNGGELDINRTFLGKKGCEDGEIYRIKTKDGVFLGLGKVNKEKNVIKFYKKFS</sequence>
<reference evidence="8" key="1">
    <citation type="submission" date="2020-10" db="EMBL/GenBank/DDBJ databases">
        <authorList>
            <person name="Gilroy R."/>
        </authorList>
    </citation>
    <scope>NUCLEOTIDE SEQUENCE</scope>
    <source>
        <strain evidence="8">ChiGjej1B1-1684</strain>
    </source>
</reference>
<dbReference type="HAMAP" id="MF_01080">
    <property type="entry name" value="TruB_bact"/>
    <property type="match status" value="1"/>
</dbReference>
<dbReference type="GO" id="GO:0031119">
    <property type="term" value="P:tRNA pseudouridine synthesis"/>
    <property type="evidence" value="ECO:0007669"/>
    <property type="project" value="UniProtKB-UniRule"/>
</dbReference>
<protein>
    <recommendedName>
        <fullName evidence="5">tRNA pseudouridine synthase B</fullName>
        <ecNumber evidence="5">5.4.99.25</ecNumber>
    </recommendedName>
    <alternativeName>
        <fullName evidence="5">tRNA pseudouridine(55) synthase</fullName>
        <shortName evidence="5">Psi55 synthase</shortName>
    </alternativeName>
    <alternativeName>
        <fullName evidence="5">tRNA pseudouridylate synthase</fullName>
    </alternativeName>
    <alternativeName>
        <fullName evidence="5">tRNA-uridine isomerase</fullName>
    </alternativeName>
</protein>
<dbReference type="PANTHER" id="PTHR13767:SF2">
    <property type="entry name" value="PSEUDOURIDYLATE SYNTHASE TRUB1"/>
    <property type="match status" value="1"/>
</dbReference>
<dbReference type="EC" id="5.4.99.25" evidence="5"/>
<evidence type="ECO:0000259" key="7">
    <source>
        <dbReference type="Pfam" id="PF16198"/>
    </source>
</evidence>
<dbReference type="InterPro" id="IPR002501">
    <property type="entry name" value="PsdUridine_synth_N"/>
</dbReference>
<evidence type="ECO:0000256" key="5">
    <source>
        <dbReference type="HAMAP-Rule" id="MF_01080"/>
    </source>
</evidence>
<dbReference type="CDD" id="cd02573">
    <property type="entry name" value="PseudoU_synth_EcTruB"/>
    <property type="match status" value="1"/>
</dbReference>
<keyword evidence="4 5" id="KW-0413">Isomerase</keyword>
<evidence type="ECO:0000256" key="2">
    <source>
        <dbReference type="ARBA" id="ARBA00005642"/>
    </source>
</evidence>
<dbReference type="InterPro" id="IPR020103">
    <property type="entry name" value="PsdUridine_synth_cat_dom_sf"/>
</dbReference>
<dbReference type="NCBIfam" id="TIGR00431">
    <property type="entry name" value="TruB"/>
    <property type="match status" value="1"/>
</dbReference>
<comment type="catalytic activity">
    <reaction evidence="1 5">
        <text>uridine(55) in tRNA = pseudouridine(55) in tRNA</text>
        <dbReference type="Rhea" id="RHEA:42532"/>
        <dbReference type="Rhea" id="RHEA-COMP:10101"/>
        <dbReference type="Rhea" id="RHEA-COMP:10102"/>
        <dbReference type="ChEBI" id="CHEBI:65314"/>
        <dbReference type="ChEBI" id="CHEBI:65315"/>
        <dbReference type="EC" id="5.4.99.25"/>
    </reaction>
</comment>
<comment type="caution">
    <text evidence="8">The sequence shown here is derived from an EMBL/GenBank/DDBJ whole genome shotgun (WGS) entry which is preliminary data.</text>
</comment>
<proteinExistence type="inferred from homology"/>
<evidence type="ECO:0000256" key="1">
    <source>
        <dbReference type="ARBA" id="ARBA00000385"/>
    </source>
</evidence>
<evidence type="ECO:0000313" key="9">
    <source>
        <dbReference type="Proteomes" id="UP000824118"/>
    </source>
</evidence>
<dbReference type="AlphaFoldDB" id="A0A9D1S7Z1"/>
<accession>A0A9D1S7Z1</accession>
<feature type="domain" description="Pseudouridine synthase II N-terminal" evidence="6">
    <location>
        <begin position="29"/>
        <end position="178"/>
    </location>
</feature>
<evidence type="ECO:0000256" key="4">
    <source>
        <dbReference type="ARBA" id="ARBA00023235"/>
    </source>
</evidence>